<evidence type="ECO:0000313" key="2">
    <source>
        <dbReference type="EMBL" id="GAA0572443.1"/>
    </source>
</evidence>
<comment type="caution">
    <text evidence="2">The sequence shown here is derived from an EMBL/GenBank/DDBJ whole genome shotgun (WGS) entry which is preliminary data.</text>
</comment>
<reference evidence="2 3" key="1">
    <citation type="journal article" date="2019" name="Int. J. Syst. Evol. Microbiol.">
        <title>The Global Catalogue of Microorganisms (GCM) 10K type strain sequencing project: providing services to taxonomists for standard genome sequencing and annotation.</title>
        <authorList>
            <consortium name="The Broad Institute Genomics Platform"/>
            <consortium name="The Broad Institute Genome Sequencing Center for Infectious Disease"/>
            <person name="Wu L."/>
            <person name="Ma J."/>
        </authorList>
    </citation>
    <scope>NUCLEOTIDE SEQUENCE [LARGE SCALE GENOMIC DNA]</scope>
    <source>
        <strain evidence="2 3">JCM 10667</strain>
    </source>
</reference>
<proteinExistence type="predicted"/>
<feature type="compositionally biased region" description="Low complexity" evidence="1">
    <location>
        <begin position="23"/>
        <end position="32"/>
    </location>
</feature>
<organism evidence="2 3">
    <name type="scientific">Actinomadura livida</name>
    <dbReference type="NCBI Taxonomy" id="79909"/>
    <lineage>
        <taxon>Bacteria</taxon>
        <taxon>Bacillati</taxon>
        <taxon>Actinomycetota</taxon>
        <taxon>Actinomycetes</taxon>
        <taxon>Streptosporangiales</taxon>
        <taxon>Thermomonosporaceae</taxon>
        <taxon>Actinomadura</taxon>
    </lineage>
</organism>
<evidence type="ECO:0000313" key="3">
    <source>
        <dbReference type="Proteomes" id="UP001501427"/>
    </source>
</evidence>
<name>A0ABN1ER73_9ACTN</name>
<feature type="compositionally biased region" description="Acidic residues" evidence="1">
    <location>
        <begin position="1"/>
        <end position="14"/>
    </location>
</feature>
<dbReference type="EMBL" id="BAAAHD010000033">
    <property type="protein sequence ID" value="GAA0572443.1"/>
    <property type="molecule type" value="Genomic_DNA"/>
</dbReference>
<protein>
    <submittedName>
        <fullName evidence="2">Uncharacterized protein</fullName>
    </submittedName>
</protein>
<accession>A0ABN1ER73</accession>
<evidence type="ECO:0000256" key="1">
    <source>
        <dbReference type="SAM" id="MobiDB-lite"/>
    </source>
</evidence>
<sequence>MPDGEAEGDSEGDAEAPPPFSPSRPFFRSPSSAGTQAPKYAPSFGGVGATPARAVVVIVGAAPAPPPQPAATVAIIAAVASSAVPTIGNFARAVRARALTIDLRSYRPRAPGTDVHPAAPNRA</sequence>
<feature type="region of interest" description="Disordered" evidence="1">
    <location>
        <begin position="1"/>
        <end position="45"/>
    </location>
</feature>
<gene>
    <name evidence="2" type="ORF">GCM10009546_38950</name>
</gene>
<dbReference type="Proteomes" id="UP001501427">
    <property type="component" value="Unassembled WGS sequence"/>
</dbReference>
<keyword evidence="3" id="KW-1185">Reference proteome</keyword>